<gene>
    <name evidence="1" type="ORF">B5E91_02615</name>
</gene>
<protein>
    <submittedName>
        <fullName evidence="1">Uncharacterized protein</fullName>
    </submittedName>
</protein>
<reference evidence="2" key="1">
    <citation type="submission" date="2017-04" db="EMBL/GenBank/DDBJ databases">
        <title>Function of individual gut microbiota members based on whole genome sequencing of pure cultures obtained from chicken caecum.</title>
        <authorList>
            <person name="Medvecky M."/>
            <person name="Cejkova D."/>
            <person name="Polansky O."/>
            <person name="Karasova D."/>
            <person name="Kubasova T."/>
            <person name="Cizek A."/>
            <person name="Rychlik I."/>
        </authorList>
    </citation>
    <scope>NUCLEOTIDE SEQUENCE [LARGE SCALE GENOMIC DNA]</scope>
    <source>
        <strain evidence="2">An149</strain>
    </source>
</reference>
<dbReference type="RefSeq" id="WP_087254708.1">
    <property type="nucleotide sequence ID" value="NZ_CATZTT010000077.1"/>
</dbReference>
<accession>A0A1Y4QMI1</accession>
<dbReference type="EMBL" id="NFLB01000002">
    <property type="protein sequence ID" value="OUQ06181.1"/>
    <property type="molecule type" value="Genomic_DNA"/>
</dbReference>
<comment type="caution">
    <text evidence="1">The sequence shown here is derived from an EMBL/GenBank/DDBJ whole genome shotgun (WGS) entry which is preliminary data.</text>
</comment>
<dbReference type="Proteomes" id="UP000196258">
    <property type="component" value="Unassembled WGS sequence"/>
</dbReference>
<dbReference type="AlphaFoldDB" id="A0A1Y4QMI1"/>
<name>A0A1Y4QMI1_9FIRM</name>
<evidence type="ECO:0000313" key="2">
    <source>
        <dbReference type="Proteomes" id="UP000196258"/>
    </source>
</evidence>
<evidence type="ECO:0000313" key="1">
    <source>
        <dbReference type="EMBL" id="OUQ06181.1"/>
    </source>
</evidence>
<organism evidence="1 2">
    <name type="scientific">Thomasclavelia spiroformis</name>
    <dbReference type="NCBI Taxonomy" id="29348"/>
    <lineage>
        <taxon>Bacteria</taxon>
        <taxon>Bacillati</taxon>
        <taxon>Bacillota</taxon>
        <taxon>Erysipelotrichia</taxon>
        <taxon>Erysipelotrichales</taxon>
        <taxon>Coprobacillaceae</taxon>
        <taxon>Thomasclavelia</taxon>
    </lineage>
</organism>
<proteinExistence type="predicted"/>
<sequence>MKTEYKKLFEKIKESYPNSYSEIIKEYLDKMEQTIKSNSLLQINILNCFKENYEEMIEIFPFVYRKFIKTDFNICELSDKEIKIICDSYIKEVHKIGSEYINDI</sequence>